<accession>A0A0K2UYJ1</accession>
<dbReference type="AlphaFoldDB" id="A0A0K2UYJ1"/>
<name>A0A0K2UYJ1_LEPSM</name>
<sequence length="46" mass="5556">MSITNSIRLQQLTRKLIMDPRKHFEAISGRVRVHRDLYTPLTYSRR</sequence>
<evidence type="ECO:0000313" key="1">
    <source>
        <dbReference type="EMBL" id="CDW42791.1"/>
    </source>
</evidence>
<protein>
    <submittedName>
        <fullName evidence="1">Uncharacterized protein</fullName>
    </submittedName>
</protein>
<reference evidence="1" key="1">
    <citation type="submission" date="2014-05" db="EMBL/GenBank/DDBJ databases">
        <authorList>
            <person name="Chronopoulou M."/>
        </authorList>
    </citation>
    <scope>NUCLEOTIDE SEQUENCE</scope>
    <source>
        <tissue evidence="1">Whole organism</tissue>
    </source>
</reference>
<dbReference type="EMBL" id="HACA01025430">
    <property type="protein sequence ID" value="CDW42791.1"/>
    <property type="molecule type" value="Transcribed_RNA"/>
</dbReference>
<proteinExistence type="predicted"/>
<organism evidence="1">
    <name type="scientific">Lepeophtheirus salmonis</name>
    <name type="common">Salmon louse</name>
    <name type="synonym">Caligus salmonis</name>
    <dbReference type="NCBI Taxonomy" id="72036"/>
    <lineage>
        <taxon>Eukaryota</taxon>
        <taxon>Metazoa</taxon>
        <taxon>Ecdysozoa</taxon>
        <taxon>Arthropoda</taxon>
        <taxon>Crustacea</taxon>
        <taxon>Multicrustacea</taxon>
        <taxon>Hexanauplia</taxon>
        <taxon>Copepoda</taxon>
        <taxon>Siphonostomatoida</taxon>
        <taxon>Caligidae</taxon>
        <taxon>Lepeophtheirus</taxon>
    </lineage>
</organism>